<evidence type="ECO:0000313" key="2">
    <source>
        <dbReference type="EMBL" id="GMH13619.1"/>
    </source>
</evidence>
<dbReference type="Proteomes" id="UP001279734">
    <property type="component" value="Unassembled WGS sequence"/>
</dbReference>
<feature type="region of interest" description="Disordered" evidence="1">
    <location>
        <begin position="57"/>
        <end position="104"/>
    </location>
</feature>
<proteinExistence type="predicted"/>
<dbReference type="AlphaFoldDB" id="A0AAD3XR47"/>
<reference evidence="2" key="1">
    <citation type="submission" date="2023-05" db="EMBL/GenBank/DDBJ databases">
        <title>Nepenthes gracilis genome sequencing.</title>
        <authorList>
            <person name="Fukushima K."/>
        </authorList>
    </citation>
    <scope>NUCLEOTIDE SEQUENCE</scope>
    <source>
        <strain evidence="2">SING2019-196</strain>
    </source>
</reference>
<keyword evidence="3" id="KW-1185">Reference proteome</keyword>
<protein>
    <submittedName>
        <fullName evidence="2">Uncharacterized protein</fullName>
    </submittedName>
</protein>
<evidence type="ECO:0000256" key="1">
    <source>
        <dbReference type="SAM" id="MobiDB-lite"/>
    </source>
</evidence>
<accession>A0AAD3XR47</accession>
<feature type="region of interest" description="Disordered" evidence="1">
    <location>
        <begin position="1"/>
        <end position="35"/>
    </location>
</feature>
<sequence>MSKPPARSSRPKAAIVEQSSSDDDEPIAPFFKRPRTQAAASSVVSTIIRDIVEVSDVQSSGDEPIPDVPAEFTGEVSGFTDNSPEAINAESSQVEGEASEAQPPVDEVVEVEAAELPAELPAIAVQADQSEALAEEAEGAQDFGVVGEGTAFIDVESRA</sequence>
<evidence type="ECO:0000313" key="3">
    <source>
        <dbReference type="Proteomes" id="UP001279734"/>
    </source>
</evidence>
<organism evidence="2 3">
    <name type="scientific">Nepenthes gracilis</name>
    <name type="common">Slender pitcher plant</name>
    <dbReference type="NCBI Taxonomy" id="150966"/>
    <lineage>
        <taxon>Eukaryota</taxon>
        <taxon>Viridiplantae</taxon>
        <taxon>Streptophyta</taxon>
        <taxon>Embryophyta</taxon>
        <taxon>Tracheophyta</taxon>
        <taxon>Spermatophyta</taxon>
        <taxon>Magnoliopsida</taxon>
        <taxon>eudicotyledons</taxon>
        <taxon>Gunneridae</taxon>
        <taxon>Pentapetalae</taxon>
        <taxon>Caryophyllales</taxon>
        <taxon>Nepenthaceae</taxon>
        <taxon>Nepenthes</taxon>
    </lineage>
</organism>
<gene>
    <name evidence="2" type="ORF">Nepgr_015460</name>
</gene>
<comment type="caution">
    <text evidence="2">The sequence shown here is derived from an EMBL/GenBank/DDBJ whole genome shotgun (WGS) entry which is preliminary data.</text>
</comment>
<feature type="compositionally biased region" description="Polar residues" evidence="1">
    <location>
        <begin position="79"/>
        <end position="94"/>
    </location>
</feature>
<name>A0AAD3XR47_NEPGR</name>
<dbReference type="EMBL" id="BSYO01000013">
    <property type="protein sequence ID" value="GMH13619.1"/>
    <property type="molecule type" value="Genomic_DNA"/>
</dbReference>